<evidence type="ECO:0000256" key="5">
    <source>
        <dbReference type="ARBA" id="ARBA00022989"/>
    </source>
</evidence>
<keyword evidence="6 7" id="KW-0472">Membrane</keyword>
<dbReference type="CDD" id="cd17474">
    <property type="entry name" value="MFS_YfmO_like"/>
    <property type="match status" value="1"/>
</dbReference>
<dbReference type="InterPro" id="IPR005829">
    <property type="entry name" value="Sugar_transporter_CS"/>
</dbReference>
<feature type="domain" description="Major facilitator superfamily (MFS) profile" evidence="8">
    <location>
        <begin position="8"/>
        <end position="403"/>
    </location>
</feature>
<gene>
    <name evidence="9" type="ORF">GT003_08915</name>
</gene>
<dbReference type="InterPro" id="IPR011701">
    <property type="entry name" value="MFS"/>
</dbReference>
<dbReference type="InterPro" id="IPR036259">
    <property type="entry name" value="MFS_trans_sf"/>
</dbReference>
<dbReference type="SUPFAM" id="SSF103473">
    <property type="entry name" value="MFS general substrate transporter"/>
    <property type="match status" value="1"/>
</dbReference>
<dbReference type="GO" id="GO:0005886">
    <property type="term" value="C:plasma membrane"/>
    <property type="evidence" value="ECO:0007669"/>
    <property type="project" value="UniProtKB-SubCell"/>
</dbReference>
<evidence type="ECO:0000256" key="7">
    <source>
        <dbReference type="SAM" id="Phobius"/>
    </source>
</evidence>
<feature type="transmembrane region" description="Helical" evidence="7">
    <location>
        <begin position="42"/>
        <end position="62"/>
    </location>
</feature>
<dbReference type="EMBL" id="JAAAMU010000004">
    <property type="protein sequence ID" value="NBC69108.1"/>
    <property type="molecule type" value="Genomic_DNA"/>
</dbReference>
<dbReference type="Proteomes" id="UP000558113">
    <property type="component" value="Unassembled WGS sequence"/>
</dbReference>
<evidence type="ECO:0000256" key="3">
    <source>
        <dbReference type="ARBA" id="ARBA00022475"/>
    </source>
</evidence>
<dbReference type="PROSITE" id="PS50850">
    <property type="entry name" value="MFS"/>
    <property type="match status" value="1"/>
</dbReference>
<dbReference type="Gene3D" id="1.20.1250.20">
    <property type="entry name" value="MFS general substrate transporter like domains"/>
    <property type="match status" value="1"/>
</dbReference>
<dbReference type="InterPro" id="IPR020846">
    <property type="entry name" value="MFS_dom"/>
</dbReference>
<evidence type="ECO:0000256" key="4">
    <source>
        <dbReference type="ARBA" id="ARBA00022692"/>
    </source>
</evidence>
<comment type="subcellular location">
    <subcellularLocation>
        <location evidence="1">Cell membrane</location>
        <topology evidence="1">Multi-pass membrane protein</topology>
    </subcellularLocation>
</comment>
<name>A0A7X5BW59_9BACL</name>
<keyword evidence="4 7" id="KW-0812">Transmembrane</keyword>
<feature type="transmembrane region" description="Helical" evidence="7">
    <location>
        <begin position="351"/>
        <end position="374"/>
    </location>
</feature>
<comment type="caution">
    <text evidence="9">The sequence shown here is derived from an EMBL/GenBank/DDBJ whole genome shotgun (WGS) entry which is preliminary data.</text>
</comment>
<accession>A0A7X5BW59</accession>
<sequence>MKAKKKLDLAALSSIPLIMTLANSMLIPILPLMQRELKISEMQTSLIITVYAAVSIVCIPVAGYLSDRFGRKRVIVIGLSIVAVGGVVSGLAAWLMNAHGYGVILLGRFIQGVGAAGAFPVVLPLVGDMFDSKEEVSSGLGMIETSNTFGKVLSPVLGSALALVVWFLPLAVIPVISAISIVAVLCFVKVPPASGSGGAEETKGFRAFVHEVASLLSEKGRWLYAIFAIGCLAMFIMFGFLYDLSSVLENRYRIHGIYKGLLLAIPLSAICLSSYIAGKIVGENKRRMKMFSVVGLFLLTAAMLTCGLVDSDNLWFLISLMFASGVGIGAVLPSLDALITEGIDKKERGTITALYSSARFIGVALGPLIASVMLKQETGLFYLFSGCALLCSLLALFAIKPSKEPAQDDQKKSAA</sequence>
<evidence type="ECO:0000313" key="9">
    <source>
        <dbReference type="EMBL" id="NBC69108.1"/>
    </source>
</evidence>
<keyword evidence="5 7" id="KW-1133">Transmembrane helix</keyword>
<organism evidence="9 10">
    <name type="scientific">Paenibacillus sacheonensis</name>
    <dbReference type="NCBI Taxonomy" id="742054"/>
    <lineage>
        <taxon>Bacteria</taxon>
        <taxon>Bacillati</taxon>
        <taxon>Bacillota</taxon>
        <taxon>Bacilli</taxon>
        <taxon>Bacillales</taxon>
        <taxon>Paenibacillaceae</taxon>
        <taxon>Paenibacillus</taxon>
    </lineage>
</organism>
<evidence type="ECO:0000259" key="8">
    <source>
        <dbReference type="PROSITE" id="PS50850"/>
    </source>
</evidence>
<dbReference type="Pfam" id="PF07690">
    <property type="entry name" value="MFS_1"/>
    <property type="match status" value="1"/>
</dbReference>
<dbReference type="PROSITE" id="PS00216">
    <property type="entry name" value="SUGAR_TRANSPORT_1"/>
    <property type="match status" value="1"/>
</dbReference>
<reference evidence="9 10" key="1">
    <citation type="submission" date="2020-01" db="EMBL/GenBank/DDBJ databases">
        <title>Paenibacillus soybeanensis sp. nov. isolated from the nodules of soybean (Glycine max(L.) Merr).</title>
        <authorList>
            <person name="Wang H."/>
        </authorList>
    </citation>
    <scope>NUCLEOTIDE SEQUENCE [LARGE SCALE GENOMIC DNA]</scope>
    <source>
        <strain evidence="9 10">DSM 23054</strain>
    </source>
</reference>
<feature type="transmembrane region" description="Helical" evidence="7">
    <location>
        <begin position="7"/>
        <end position="30"/>
    </location>
</feature>
<keyword evidence="10" id="KW-1185">Reference proteome</keyword>
<dbReference type="GO" id="GO:0022857">
    <property type="term" value="F:transmembrane transporter activity"/>
    <property type="evidence" value="ECO:0007669"/>
    <property type="project" value="InterPro"/>
</dbReference>
<keyword evidence="2" id="KW-0813">Transport</keyword>
<keyword evidence="3" id="KW-1003">Cell membrane</keyword>
<dbReference type="PANTHER" id="PTHR43124:SF3">
    <property type="entry name" value="CHLORAMPHENICOL EFFLUX PUMP RV0191"/>
    <property type="match status" value="1"/>
</dbReference>
<proteinExistence type="predicted"/>
<dbReference type="InterPro" id="IPR050189">
    <property type="entry name" value="MFS_Efflux_Transporters"/>
</dbReference>
<dbReference type="OrthoDB" id="2986280at2"/>
<evidence type="ECO:0000256" key="2">
    <source>
        <dbReference type="ARBA" id="ARBA00022448"/>
    </source>
</evidence>
<feature type="transmembrane region" description="Helical" evidence="7">
    <location>
        <begin position="380"/>
        <end position="399"/>
    </location>
</feature>
<evidence type="ECO:0000256" key="6">
    <source>
        <dbReference type="ARBA" id="ARBA00023136"/>
    </source>
</evidence>
<dbReference type="PANTHER" id="PTHR43124">
    <property type="entry name" value="PURINE EFFLUX PUMP PBUE"/>
    <property type="match status" value="1"/>
</dbReference>
<evidence type="ECO:0000256" key="1">
    <source>
        <dbReference type="ARBA" id="ARBA00004651"/>
    </source>
</evidence>
<protein>
    <submittedName>
        <fullName evidence="9">MFS transporter</fullName>
    </submittedName>
</protein>
<feature type="transmembrane region" description="Helical" evidence="7">
    <location>
        <begin position="222"/>
        <end position="242"/>
    </location>
</feature>
<dbReference type="AlphaFoldDB" id="A0A7X5BW59"/>
<feature type="transmembrane region" description="Helical" evidence="7">
    <location>
        <begin position="257"/>
        <end position="278"/>
    </location>
</feature>
<feature type="transmembrane region" description="Helical" evidence="7">
    <location>
        <begin position="74"/>
        <end position="96"/>
    </location>
</feature>
<feature type="transmembrane region" description="Helical" evidence="7">
    <location>
        <begin position="315"/>
        <end position="339"/>
    </location>
</feature>
<evidence type="ECO:0000313" key="10">
    <source>
        <dbReference type="Proteomes" id="UP000558113"/>
    </source>
</evidence>
<dbReference type="RefSeq" id="WP_161696624.1">
    <property type="nucleotide sequence ID" value="NZ_JAAAMU010000004.1"/>
</dbReference>
<feature type="transmembrane region" description="Helical" evidence="7">
    <location>
        <begin position="290"/>
        <end position="309"/>
    </location>
</feature>
<feature type="transmembrane region" description="Helical" evidence="7">
    <location>
        <begin position="163"/>
        <end position="188"/>
    </location>
</feature>